<evidence type="ECO:0000259" key="2">
    <source>
        <dbReference type="Pfam" id="PF01757"/>
    </source>
</evidence>
<evidence type="ECO:0000313" key="3">
    <source>
        <dbReference type="EMBL" id="KPJ04120.1"/>
    </source>
</evidence>
<proteinExistence type="predicted"/>
<feature type="domain" description="Acyltransferase 3" evidence="2">
    <location>
        <begin position="29"/>
        <end position="352"/>
    </location>
</feature>
<keyword evidence="4" id="KW-1185">Reference proteome</keyword>
<feature type="transmembrane region" description="Helical" evidence="1">
    <location>
        <begin position="206"/>
        <end position="227"/>
    </location>
</feature>
<dbReference type="GO" id="GO:0016747">
    <property type="term" value="F:acyltransferase activity, transferring groups other than amino-acyl groups"/>
    <property type="evidence" value="ECO:0007669"/>
    <property type="project" value="InterPro"/>
</dbReference>
<protein>
    <submittedName>
        <fullName evidence="3">Nose resistant to fluoxetine protein 6</fullName>
    </submittedName>
</protein>
<gene>
    <name evidence="3" type="ORF">RR46_07879</name>
</gene>
<keyword evidence="1" id="KW-1133">Transmembrane helix</keyword>
<evidence type="ECO:0000256" key="1">
    <source>
        <dbReference type="SAM" id="Phobius"/>
    </source>
</evidence>
<reference evidence="3 4" key="1">
    <citation type="journal article" date="2015" name="Nat. Commun.">
        <title>Outbred genome sequencing and CRISPR/Cas9 gene editing in butterflies.</title>
        <authorList>
            <person name="Li X."/>
            <person name="Fan D."/>
            <person name="Zhang W."/>
            <person name="Liu G."/>
            <person name="Zhang L."/>
            <person name="Zhao L."/>
            <person name="Fang X."/>
            <person name="Chen L."/>
            <person name="Dong Y."/>
            <person name="Chen Y."/>
            <person name="Ding Y."/>
            <person name="Zhao R."/>
            <person name="Feng M."/>
            <person name="Zhu Y."/>
            <person name="Feng Y."/>
            <person name="Jiang X."/>
            <person name="Zhu D."/>
            <person name="Xiang H."/>
            <person name="Feng X."/>
            <person name="Li S."/>
            <person name="Wang J."/>
            <person name="Zhang G."/>
            <person name="Kronforst M.R."/>
            <person name="Wang W."/>
        </authorList>
    </citation>
    <scope>NUCLEOTIDE SEQUENCE [LARGE SCALE GENOMIC DNA]</scope>
    <source>
        <strain evidence="3">Ya'a_city_454_Px</strain>
        <tissue evidence="3">Whole body</tissue>
    </source>
</reference>
<feature type="transmembrane region" description="Helical" evidence="1">
    <location>
        <begin position="261"/>
        <end position="278"/>
    </location>
</feature>
<dbReference type="Proteomes" id="UP000053268">
    <property type="component" value="Unassembled WGS sequence"/>
</dbReference>
<feature type="transmembrane region" description="Helical" evidence="1">
    <location>
        <begin position="368"/>
        <end position="388"/>
    </location>
</feature>
<name>A0A194QGQ7_PAPXU</name>
<dbReference type="InterPro" id="IPR002656">
    <property type="entry name" value="Acyl_transf_3_dom"/>
</dbReference>
<accession>A0A194QGQ7</accession>
<feature type="transmembrane region" description="Helical" evidence="1">
    <location>
        <begin position="117"/>
        <end position="138"/>
    </location>
</feature>
<feature type="transmembrane region" description="Helical" evidence="1">
    <location>
        <begin position="180"/>
        <end position="199"/>
    </location>
</feature>
<dbReference type="InterPro" id="IPR052728">
    <property type="entry name" value="O2_lipid_transport_reg"/>
</dbReference>
<organism evidence="3 4">
    <name type="scientific">Papilio xuthus</name>
    <name type="common">Asian swallowtail butterfly</name>
    <dbReference type="NCBI Taxonomy" id="66420"/>
    <lineage>
        <taxon>Eukaryota</taxon>
        <taxon>Metazoa</taxon>
        <taxon>Ecdysozoa</taxon>
        <taxon>Arthropoda</taxon>
        <taxon>Hexapoda</taxon>
        <taxon>Insecta</taxon>
        <taxon>Pterygota</taxon>
        <taxon>Neoptera</taxon>
        <taxon>Endopterygota</taxon>
        <taxon>Lepidoptera</taxon>
        <taxon>Glossata</taxon>
        <taxon>Ditrysia</taxon>
        <taxon>Papilionoidea</taxon>
        <taxon>Papilionidae</taxon>
        <taxon>Papilioninae</taxon>
        <taxon>Papilio</taxon>
    </lineage>
</organism>
<sequence length="428" mass="49928">MILAFSLLRNWPRLFQADYRSRPPIDRLKGLDGIRAILMILLVTGHSFIPYAMAISNPHFVEQVYYFLPYHVFINGAVIVQAFFLMSGILLSYSLQKTADKKTINWTMLISNIWTRWLRLTPSFAVILAFTSTLLRFISSGPLVQLLEVTEIEDCRSSWMWNFFYLRNYKYDSQCMNQTWYLAADLHLYAIGMMIFVLIRNTNWRNLVLAILFIIGVALTGLVTYFYDLTFLMTVSPRSLMRLFIEDPAYNYLYTPSHTNIPSFVMGLALGILIYNLQKREYNLERYKKFLPIYWATIPCCVGILLLNSINYMDGPPYPLYIRVIFHTFLRPVMGALIGTLILGMVFKFDNFYRGLLEWDGWAWISRVPVFGMAFISFVAGTIIWLLIESPVNQLVKLWMETPNKKRDKQSKEAKKNDNIDVHVQVIT</sequence>
<dbReference type="STRING" id="66420.A0A194QGQ7"/>
<dbReference type="AlphaFoldDB" id="A0A194QGQ7"/>
<feature type="transmembrane region" description="Helical" evidence="1">
    <location>
        <begin position="73"/>
        <end position="96"/>
    </location>
</feature>
<dbReference type="PANTHER" id="PTHR11161">
    <property type="entry name" value="O-ACYLTRANSFERASE"/>
    <property type="match status" value="1"/>
</dbReference>
<keyword evidence="1" id="KW-0812">Transmembrane</keyword>
<dbReference type="EMBL" id="KQ459053">
    <property type="protein sequence ID" value="KPJ04120.1"/>
    <property type="molecule type" value="Genomic_DNA"/>
</dbReference>
<feature type="transmembrane region" description="Helical" evidence="1">
    <location>
        <begin position="290"/>
        <end position="312"/>
    </location>
</feature>
<evidence type="ECO:0000313" key="4">
    <source>
        <dbReference type="Proteomes" id="UP000053268"/>
    </source>
</evidence>
<keyword evidence="1" id="KW-0472">Membrane</keyword>
<dbReference type="Pfam" id="PF01757">
    <property type="entry name" value="Acyl_transf_3"/>
    <property type="match status" value="1"/>
</dbReference>
<feature type="transmembrane region" description="Helical" evidence="1">
    <location>
        <begin position="324"/>
        <end position="347"/>
    </location>
</feature>
<feature type="transmembrane region" description="Helical" evidence="1">
    <location>
        <begin position="36"/>
        <end position="53"/>
    </location>
</feature>
<dbReference type="PANTHER" id="PTHR11161:SF22">
    <property type="entry name" value="ACYLTRANSFERASE 3 DOMAIN-CONTAINING PROTEIN-RELATED"/>
    <property type="match status" value="1"/>
</dbReference>